<dbReference type="InterPro" id="IPR052394">
    <property type="entry name" value="LRR-containing"/>
</dbReference>
<feature type="region of interest" description="Disordered" evidence="2">
    <location>
        <begin position="12"/>
        <end position="57"/>
    </location>
</feature>
<name>A0A7R9VAK8_9CHLO</name>
<dbReference type="EMBL" id="HBEC01021547">
    <property type="protein sequence ID" value="CAD8289903.1"/>
    <property type="molecule type" value="Transcribed_RNA"/>
</dbReference>
<dbReference type="Gene3D" id="3.80.10.10">
    <property type="entry name" value="Ribonuclease Inhibitor"/>
    <property type="match status" value="3"/>
</dbReference>
<dbReference type="PANTHER" id="PTHR24114:SF2">
    <property type="entry name" value="F-BOX DOMAIN-CONTAINING PROTEIN-RELATED"/>
    <property type="match status" value="1"/>
</dbReference>
<organism evidence="3">
    <name type="scientific">Chlamydomonas euryale</name>
    <dbReference type="NCBI Taxonomy" id="1486919"/>
    <lineage>
        <taxon>Eukaryota</taxon>
        <taxon>Viridiplantae</taxon>
        <taxon>Chlorophyta</taxon>
        <taxon>core chlorophytes</taxon>
        <taxon>Chlorophyceae</taxon>
        <taxon>CS clade</taxon>
        <taxon>Chlamydomonadales</taxon>
        <taxon>Chlamydomonadaceae</taxon>
        <taxon>Chlamydomonas</taxon>
    </lineage>
</organism>
<protein>
    <submittedName>
        <fullName evidence="3">Uncharacterized protein</fullName>
    </submittedName>
</protein>
<dbReference type="SMART" id="SM00368">
    <property type="entry name" value="LRR_RI"/>
    <property type="match status" value="8"/>
</dbReference>
<evidence type="ECO:0000256" key="1">
    <source>
        <dbReference type="ARBA" id="ARBA00004430"/>
    </source>
</evidence>
<dbReference type="Pfam" id="PF13516">
    <property type="entry name" value="LRR_6"/>
    <property type="match status" value="4"/>
</dbReference>
<dbReference type="SUPFAM" id="SSF52047">
    <property type="entry name" value="RNI-like"/>
    <property type="match status" value="2"/>
</dbReference>
<dbReference type="PANTHER" id="PTHR24114">
    <property type="entry name" value="LEUCINE RICH REPEAT FAMILY PROTEIN"/>
    <property type="match status" value="1"/>
</dbReference>
<dbReference type="GO" id="GO:0005930">
    <property type="term" value="C:axoneme"/>
    <property type="evidence" value="ECO:0007669"/>
    <property type="project" value="UniProtKB-SubCell"/>
</dbReference>
<dbReference type="InterPro" id="IPR032675">
    <property type="entry name" value="LRR_dom_sf"/>
</dbReference>
<feature type="compositionally biased region" description="Polar residues" evidence="2">
    <location>
        <begin position="561"/>
        <end position="571"/>
    </location>
</feature>
<accession>A0A7R9VAK8</accession>
<reference evidence="3" key="1">
    <citation type="submission" date="2021-01" db="EMBL/GenBank/DDBJ databases">
        <authorList>
            <person name="Corre E."/>
            <person name="Pelletier E."/>
            <person name="Niang G."/>
            <person name="Scheremetjew M."/>
            <person name="Finn R."/>
            <person name="Kale V."/>
            <person name="Holt S."/>
            <person name="Cochrane G."/>
            <person name="Meng A."/>
            <person name="Brown T."/>
            <person name="Cohen L."/>
        </authorList>
    </citation>
    <scope>NUCLEOTIDE SEQUENCE</scope>
    <source>
        <strain evidence="3">CCMP219</strain>
    </source>
</reference>
<sequence length="867" mass="90993">MSFSERLLSKLGNMGRAGSPARDVLPAGVSTKDAQGPSVAREASQTGGPHSPAHPARGRVVQLGLNERAVHPYLLLMMAAQTVEVPGKGRVTLGDLTTGDAVMGYIKAATAEYGCDYMQALHRSCVRNAFSRGGRFRKDMEAGPATMGMGRLCKDQPISGPTTYFVSHCWAYKFRDLVTLVMRHYDSQPGTRGGHEYQPLYYWVDIFAVNQNFSGDFKDHPDSDFPGVIRGSEGVLFTIMPWRAPLNVERVWCVYEALQAVSAHVPLDLLVEDVQSGQSLDKLNQVFQTVVVDKLDIRRCKATVAKDKQYIMGEIEKMLSIDRFNQIMQDALRKQVNSVMLRQAVEQDNADATTKLIRSGVVVTQRVLSFTGAQTFCGSDKGLKALADTLKVSLAVSTVLVSTAPTAKTTPEGWALLAGALKSNRTVLDLTVTRGPTEELDTHAGGNIGVKFAAALGEALTGNSTLRRLELSRQINLGSKGVIALAKELGRIESSGLTELVLREVGADGKSVAQLADAIAIAAAATSNGPASPKRFGGSGGGFGLTGSLLEGRGGGDSPHNRSFSSGTSPLQQRLMKMSNDVGSPVNSFSVARSANASNNDLSSRGMSFSAHGGSSSLQPSATRLSVKLPIARLELSSNAFGDGEGPVALAKLLKRSPVLATLDLRCCALGPAGAKALAAGVAGSAALRHLDLGNNRIGDDGAAALADALKSSPRLQVLLLPRCGIGATGASALGSALPAPGAAPLCELDLSQNPIGNAGAVAIGQGLRTQGRMSSLRRVSLQRVGLGNEGLQSVLSGLGVNRSLQELDLEGNRLSGGAAVEKLLMSAMQGNTTLLRLTLTDCLELGALNAIVEAIFGVAPQLELVK</sequence>
<evidence type="ECO:0000256" key="2">
    <source>
        <dbReference type="SAM" id="MobiDB-lite"/>
    </source>
</evidence>
<dbReference type="AlphaFoldDB" id="A0A7R9VAK8"/>
<evidence type="ECO:0000313" key="3">
    <source>
        <dbReference type="EMBL" id="CAD8289903.1"/>
    </source>
</evidence>
<proteinExistence type="predicted"/>
<dbReference type="InterPro" id="IPR001611">
    <property type="entry name" value="Leu-rich_rpt"/>
</dbReference>
<comment type="subcellular location">
    <subcellularLocation>
        <location evidence="1">Cytoplasm</location>
        <location evidence="1">Cytoskeleton</location>
        <location evidence="1">Cilium axoneme</location>
    </subcellularLocation>
</comment>
<feature type="region of interest" description="Disordered" evidence="2">
    <location>
        <begin position="547"/>
        <end position="571"/>
    </location>
</feature>
<gene>
    <name evidence="3" type="ORF">CEUR00632_LOCUS9942</name>
</gene>